<dbReference type="PANTHER" id="PTHR14503:SF4">
    <property type="entry name" value="LARGE RIBOSOMAL SUBUNIT PROTEIN BL34M"/>
    <property type="match status" value="1"/>
</dbReference>
<evidence type="ECO:0000256" key="5">
    <source>
        <dbReference type="ARBA" id="ARBA00035434"/>
    </source>
</evidence>
<dbReference type="PANTHER" id="PTHR14503">
    <property type="entry name" value="MITOCHONDRIAL RIBOSOMAL PROTEIN 34 FAMILY MEMBER"/>
    <property type="match status" value="1"/>
</dbReference>
<dbReference type="Gene3D" id="1.10.287.3980">
    <property type="match status" value="1"/>
</dbReference>
<dbReference type="FunFam" id="1.10.287.3980:FF:000001">
    <property type="entry name" value="Mitochondrial ribosomal protein L34"/>
    <property type="match status" value="1"/>
</dbReference>
<keyword evidence="3" id="KW-0687">Ribonucleoprotein</keyword>
<accession>A0A154PGM5</accession>
<evidence type="ECO:0000313" key="6">
    <source>
        <dbReference type="EMBL" id="KZC10957.1"/>
    </source>
</evidence>
<dbReference type="Proteomes" id="UP000076502">
    <property type="component" value="Unassembled WGS sequence"/>
</dbReference>
<sequence>MYFIYRRLLSLSQTCSSIIGSPTLTNQWSLTLSRTKMRYHFPRPNEYKRIKKHGWFTRMSTPAGRRILMRRILRGRHILSH</sequence>
<dbReference type="Pfam" id="PF00468">
    <property type="entry name" value="Ribosomal_L34"/>
    <property type="match status" value="1"/>
</dbReference>
<dbReference type="GO" id="GO:0006412">
    <property type="term" value="P:translation"/>
    <property type="evidence" value="ECO:0007669"/>
    <property type="project" value="InterPro"/>
</dbReference>
<protein>
    <recommendedName>
        <fullName evidence="4">Large ribosomal subunit protein bL34m</fullName>
    </recommendedName>
    <alternativeName>
        <fullName evidence="5">39S ribosomal protein L34, mitochondrial</fullName>
    </alternativeName>
</protein>
<dbReference type="OrthoDB" id="431691at2759"/>
<evidence type="ECO:0000256" key="2">
    <source>
        <dbReference type="ARBA" id="ARBA00022980"/>
    </source>
</evidence>
<dbReference type="GO" id="GO:0005762">
    <property type="term" value="C:mitochondrial large ribosomal subunit"/>
    <property type="evidence" value="ECO:0007669"/>
    <property type="project" value="TreeGrafter"/>
</dbReference>
<dbReference type="GO" id="GO:0003735">
    <property type="term" value="F:structural constituent of ribosome"/>
    <property type="evidence" value="ECO:0007669"/>
    <property type="project" value="InterPro"/>
</dbReference>
<dbReference type="AlphaFoldDB" id="A0A154PGM5"/>
<dbReference type="EMBL" id="KQ434899">
    <property type="protein sequence ID" value="KZC10957.1"/>
    <property type="molecule type" value="Genomic_DNA"/>
</dbReference>
<proteinExistence type="inferred from homology"/>
<evidence type="ECO:0000256" key="4">
    <source>
        <dbReference type="ARBA" id="ARBA00035274"/>
    </source>
</evidence>
<keyword evidence="7" id="KW-1185">Reference proteome</keyword>
<evidence type="ECO:0000256" key="1">
    <source>
        <dbReference type="ARBA" id="ARBA00010111"/>
    </source>
</evidence>
<name>A0A154PGM5_DUFNO</name>
<dbReference type="InterPro" id="IPR000271">
    <property type="entry name" value="Ribosomal_bL34"/>
</dbReference>
<evidence type="ECO:0000313" key="7">
    <source>
        <dbReference type="Proteomes" id="UP000076502"/>
    </source>
</evidence>
<organism evidence="6 7">
    <name type="scientific">Dufourea novaeangliae</name>
    <name type="common">Sweat bee</name>
    <dbReference type="NCBI Taxonomy" id="178035"/>
    <lineage>
        <taxon>Eukaryota</taxon>
        <taxon>Metazoa</taxon>
        <taxon>Ecdysozoa</taxon>
        <taxon>Arthropoda</taxon>
        <taxon>Hexapoda</taxon>
        <taxon>Insecta</taxon>
        <taxon>Pterygota</taxon>
        <taxon>Neoptera</taxon>
        <taxon>Endopterygota</taxon>
        <taxon>Hymenoptera</taxon>
        <taxon>Apocrita</taxon>
        <taxon>Aculeata</taxon>
        <taxon>Apoidea</taxon>
        <taxon>Anthophila</taxon>
        <taxon>Halictidae</taxon>
        <taxon>Rophitinae</taxon>
        <taxon>Dufourea</taxon>
    </lineage>
</organism>
<keyword evidence="2 6" id="KW-0689">Ribosomal protein</keyword>
<comment type="similarity">
    <text evidence="1">Belongs to the bacterial ribosomal protein bL34 family.</text>
</comment>
<evidence type="ECO:0000256" key="3">
    <source>
        <dbReference type="ARBA" id="ARBA00023274"/>
    </source>
</evidence>
<reference evidence="6 7" key="1">
    <citation type="submission" date="2015-07" db="EMBL/GenBank/DDBJ databases">
        <title>The genome of Dufourea novaeangliae.</title>
        <authorList>
            <person name="Pan H."/>
            <person name="Kapheim K."/>
        </authorList>
    </citation>
    <scope>NUCLEOTIDE SEQUENCE [LARGE SCALE GENOMIC DNA]</scope>
    <source>
        <strain evidence="6">0120121106</strain>
        <tissue evidence="6">Whole body</tissue>
    </source>
</reference>
<gene>
    <name evidence="6" type="ORF">WN55_01657</name>
</gene>